<evidence type="ECO:0000256" key="2">
    <source>
        <dbReference type="ARBA" id="ARBA00022478"/>
    </source>
</evidence>
<sequence length="710" mass="78995">MKNKKNQSKDAGVAERVLSSCCEEAAQISIAEAKASDGACYLELKTLSRSSPSNGFWHFLEQYGFRYGDGRCRPLLPSEVIVILRNIPQESINMLSAKGFFVQEGYILHYLPVPPNCLSVPDVSDGSSVMSSDYAISVLKKVMKQAYIIRSSRSGIPNFESTMIEANDLQVTVAEYRQVRDAAKASRDTDGRFSIKKDGKSLTQVQLEKLRTLFIRKGTGFSSRSIVTGDPYKGVGEIGLPFEIAQRITIEEKGHTLLRAGQFVRRRVMDGDIILINRPPTTHKHSLQALSVYVHDGHTVKINPLICAPLGADFGGDAIHIFYPQLVSARAEVSELLSVEEQLLSSQNGNLNLHLTTDSVLSLRLIPALPRAQHSESQWTGLQLLQTALPSKFDCFGDRHNIWQRQLLEVDYSRYLMQSIINDVVTSIFFRKSPFEVLRFFNSLQPMLMENLYTEGCSVGLEDFCVLNDIVHNIQACIQELSSLLYHMRLMNNEMMALQLEKQIRHLKVPITNHILKASAMGNLIDSKSESAINKVVQQIGFLGLQISDRGKLYSKTLVADIAILFQKKCPFSANYPSEGYGLVRGCLYHGLDPYQLMVHSITSREVIIRSSRGLTEPGMLFKNLMAILRDIVICDDGTVRNVCSNSIVQFEYGKETGTLEYSNFAAGEPVGALAATAMSNPAYKAVLDSSPSSMGYDEGDTALWSQIQE</sequence>
<reference evidence="7" key="2">
    <citation type="submission" date="2023-05" db="EMBL/GenBank/DDBJ databases">
        <authorList>
            <person name="Schelkunov M.I."/>
        </authorList>
    </citation>
    <scope>NUCLEOTIDE SEQUENCE</scope>
    <source>
        <strain evidence="7">Hsosn_3</strain>
        <tissue evidence="7">Leaf</tissue>
    </source>
</reference>
<feature type="domain" description="RNA polymerase N-terminal" evidence="6">
    <location>
        <begin position="104"/>
        <end position="367"/>
    </location>
</feature>
<keyword evidence="3" id="KW-0808">Transferase</keyword>
<dbReference type="InterPro" id="IPR000722">
    <property type="entry name" value="RNA_pol_asu"/>
</dbReference>
<evidence type="ECO:0000256" key="1">
    <source>
        <dbReference type="ARBA" id="ARBA00012418"/>
    </source>
</evidence>
<dbReference type="Pfam" id="PF00623">
    <property type="entry name" value="RNA_pol_Rpb1_2"/>
    <property type="match status" value="1"/>
</dbReference>
<evidence type="ECO:0000313" key="7">
    <source>
        <dbReference type="EMBL" id="KAK1370550.1"/>
    </source>
</evidence>
<dbReference type="PANTHER" id="PTHR19376">
    <property type="entry name" value="DNA-DIRECTED RNA POLYMERASE"/>
    <property type="match status" value="1"/>
</dbReference>
<name>A0AAD8HNJ8_9APIA</name>
<dbReference type="GO" id="GO:0003677">
    <property type="term" value="F:DNA binding"/>
    <property type="evidence" value="ECO:0007669"/>
    <property type="project" value="InterPro"/>
</dbReference>
<organism evidence="7 8">
    <name type="scientific">Heracleum sosnowskyi</name>
    <dbReference type="NCBI Taxonomy" id="360622"/>
    <lineage>
        <taxon>Eukaryota</taxon>
        <taxon>Viridiplantae</taxon>
        <taxon>Streptophyta</taxon>
        <taxon>Embryophyta</taxon>
        <taxon>Tracheophyta</taxon>
        <taxon>Spermatophyta</taxon>
        <taxon>Magnoliopsida</taxon>
        <taxon>eudicotyledons</taxon>
        <taxon>Gunneridae</taxon>
        <taxon>Pentapetalae</taxon>
        <taxon>asterids</taxon>
        <taxon>campanulids</taxon>
        <taxon>Apiales</taxon>
        <taxon>Apiaceae</taxon>
        <taxon>Apioideae</taxon>
        <taxon>apioid superclade</taxon>
        <taxon>Tordylieae</taxon>
        <taxon>Tordyliinae</taxon>
        <taxon>Heracleum</taxon>
    </lineage>
</organism>
<dbReference type="AlphaFoldDB" id="A0AAD8HNJ8"/>
<keyword evidence="2" id="KW-0240">DNA-directed RNA polymerase</keyword>
<comment type="caution">
    <text evidence="7">The sequence shown here is derived from an EMBL/GenBank/DDBJ whole genome shotgun (WGS) entry which is preliminary data.</text>
</comment>
<dbReference type="EC" id="2.7.7.6" evidence="1"/>
<reference evidence="7" key="1">
    <citation type="submission" date="2023-02" db="EMBL/GenBank/DDBJ databases">
        <title>Genome of toxic invasive species Heracleum sosnowskyi carries increased number of genes despite the absence of recent whole-genome duplications.</title>
        <authorList>
            <person name="Schelkunov M."/>
            <person name="Shtratnikova V."/>
            <person name="Makarenko M."/>
            <person name="Klepikova A."/>
            <person name="Omelchenko D."/>
            <person name="Novikova G."/>
            <person name="Obukhova E."/>
            <person name="Bogdanov V."/>
            <person name="Penin A."/>
            <person name="Logacheva M."/>
        </authorList>
    </citation>
    <scope>NUCLEOTIDE SEQUENCE</scope>
    <source>
        <strain evidence="7">Hsosn_3</strain>
        <tissue evidence="7">Leaf</tissue>
    </source>
</reference>
<evidence type="ECO:0000256" key="3">
    <source>
        <dbReference type="ARBA" id="ARBA00022679"/>
    </source>
</evidence>
<evidence type="ECO:0000256" key="4">
    <source>
        <dbReference type="ARBA" id="ARBA00022695"/>
    </source>
</evidence>
<dbReference type="GO" id="GO:0000428">
    <property type="term" value="C:DNA-directed RNA polymerase complex"/>
    <property type="evidence" value="ECO:0007669"/>
    <property type="project" value="UniProtKB-KW"/>
</dbReference>
<gene>
    <name evidence="7" type="ORF">POM88_036642</name>
</gene>
<evidence type="ECO:0000259" key="6">
    <source>
        <dbReference type="SMART" id="SM00663"/>
    </source>
</evidence>
<keyword evidence="5" id="KW-0804">Transcription</keyword>
<evidence type="ECO:0000256" key="5">
    <source>
        <dbReference type="ARBA" id="ARBA00023163"/>
    </source>
</evidence>
<dbReference type="GO" id="GO:0006351">
    <property type="term" value="P:DNA-templated transcription"/>
    <property type="evidence" value="ECO:0007669"/>
    <property type="project" value="InterPro"/>
</dbReference>
<proteinExistence type="predicted"/>
<protein>
    <recommendedName>
        <fullName evidence="1">DNA-directed RNA polymerase</fullName>
        <ecNumber evidence="1">2.7.7.6</ecNumber>
    </recommendedName>
</protein>
<dbReference type="SUPFAM" id="SSF64484">
    <property type="entry name" value="beta and beta-prime subunits of DNA dependent RNA-polymerase"/>
    <property type="match status" value="1"/>
</dbReference>
<dbReference type="InterPro" id="IPR045867">
    <property type="entry name" value="DNA-dir_RpoC_beta_prime"/>
</dbReference>
<dbReference type="EMBL" id="JAUIZM010000008">
    <property type="protein sequence ID" value="KAK1370550.1"/>
    <property type="molecule type" value="Genomic_DNA"/>
</dbReference>
<dbReference type="PANTHER" id="PTHR19376:SF51">
    <property type="entry name" value="DNA-DIRECTED RNA POLYMERASE V SUBUNIT 1"/>
    <property type="match status" value="1"/>
</dbReference>
<dbReference type="Proteomes" id="UP001237642">
    <property type="component" value="Unassembled WGS sequence"/>
</dbReference>
<dbReference type="Gene3D" id="2.40.40.20">
    <property type="match status" value="1"/>
</dbReference>
<keyword evidence="8" id="KW-1185">Reference proteome</keyword>
<dbReference type="SMART" id="SM00663">
    <property type="entry name" value="RPOLA_N"/>
    <property type="match status" value="1"/>
</dbReference>
<dbReference type="GO" id="GO:0003899">
    <property type="term" value="F:DNA-directed RNA polymerase activity"/>
    <property type="evidence" value="ECO:0007669"/>
    <property type="project" value="UniProtKB-EC"/>
</dbReference>
<keyword evidence="4" id="KW-0548">Nucleotidyltransferase</keyword>
<accession>A0AAD8HNJ8</accession>
<dbReference type="InterPro" id="IPR006592">
    <property type="entry name" value="RNA_pol_N"/>
</dbReference>
<evidence type="ECO:0000313" key="8">
    <source>
        <dbReference type="Proteomes" id="UP001237642"/>
    </source>
</evidence>